<dbReference type="InterPro" id="IPR004360">
    <property type="entry name" value="Glyas_Fos-R_dOase_dom"/>
</dbReference>
<dbReference type="SUPFAM" id="SSF54593">
    <property type="entry name" value="Glyoxalase/Bleomycin resistance protein/Dihydroxybiphenyl dioxygenase"/>
    <property type="match status" value="1"/>
</dbReference>
<proteinExistence type="predicted"/>
<sequence length="121" mass="12779">MPTVQPILLTPDAERLAAFYIQVFGAKQTSREPAEGAVFYIGLQIGDSELGIVAETAIEPHSPTRALLSIEVADADATAVKVEAAGGKVMGPANDMPWGQRVAHTQDPDGTPVNLTQNLLK</sequence>
<dbReference type="Proteomes" id="UP001138997">
    <property type="component" value="Unassembled WGS sequence"/>
</dbReference>
<feature type="region of interest" description="Disordered" evidence="1">
    <location>
        <begin position="91"/>
        <end position="117"/>
    </location>
</feature>
<evidence type="ECO:0000313" key="3">
    <source>
        <dbReference type="EMBL" id="MCD5315377.1"/>
    </source>
</evidence>
<dbReference type="EMBL" id="JAJOMB010000021">
    <property type="protein sequence ID" value="MCD5315377.1"/>
    <property type="molecule type" value="Genomic_DNA"/>
</dbReference>
<comment type="caution">
    <text evidence="3">The sequence shown here is derived from an EMBL/GenBank/DDBJ whole genome shotgun (WGS) entry which is preliminary data.</text>
</comment>
<dbReference type="AlphaFoldDB" id="A0A9X1NHY3"/>
<reference evidence="3" key="1">
    <citation type="submission" date="2021-11" db="EMBL/GenBank/DDBJ databases">
        <title>Streptomyces corallinus and Kineosporia corallina sp. nov., two new coral-derived marine actinobacteria.</title>
        <authorList>
            <person name="Buangrab K."/>
            <person name="Sutthacheep M."/>
            <person name="Yeemin T."/>
            <person name="Harunari E."/>
            <person name="Igarashi Y."/>
            <person name="Sripreechasak P."/>
            <person name="Kanchanasin P."/>
            <person name="Tanasupawat S."/>
            <person name="Phongsopitanun W."/>
        </authorList>
    </citation>
    <scope>NUCLEOTIDE SEQUENCE</scope>
    <source>
        <strain evidence="3">JCM 31032</strain>
    </source>
</reference>
<evidence type="ECO:0000256" key="1">
    <source>
        <dbReference type="SAM" id="MobiDB-lite"/>
    </source>
</evidence>
<dbReference type="Pfam" id="PF00903">
    <property type="entry name" value="Glyoxalase"/>
    <property type="match status" value="1"/>
</dbReference>
<evidence type="ECO:0000259" key="2">
    <source>
        <dbReference type="PROSITE" id="PS51819"/>
    </source>
</evidence>
<name>A0A9X1NHY3_9ACTN</name>
<dbReference type="InterPro" id="IPR029068">
    <property type="entry name" value="Glyas_Bleomycin-R_OHBP_Dase"/>
</dbReference>
<keyword evidence="4" id="KW-1185">Reference proteome</keyword>
<organism evidence="3 4">
    <name type="scientific">Kineosporia babensis</name>
    <dbReference type="NCBI Taxonomy" id="499548"/>
    <lineage>
        <taxon>Bacteria</taxon>
        <taxon>Bacillati</taxon>
        <taxon>Actinomycetota</taxon>
        <taxon>Actinomycetes</taxon>
        <taxon>Kineosporiales</taxon>
        <taxon>Kineosporiaceae</taxon>
        <taxon>Kineosporia</taxon>
    </lineage>
</organism>
<dbReference type="InterPro" id="IPR037523">
    <property type="entry name" value="VOC_core"/>
</dbReference>
<evidence type="ECO:0000313" key="4">
    <source>
        <dbReference type="Proteomes" id="UP001138997"/>
    </source>
</evidence>
<protein>
    <submittedName>
        <fullName evidence="3">VOC family protein</fullName>
    </submittedName>
</protein>
<dbReference type="PANTHER" id="PTHR33993">
    <property type="entry name" value="GLYOXALASE-RELATED"/>
    <property type="match status" value="1"/>
</dbReference>
<dbReference type="PROSITE" id="PS51819">
    <property type="entry name" value="VOC"/>
    <property type="match status" value="1"/>
</dbReference>
<dbReference type="PANTHER" id="PTHR33993:SF14">
    <property type="entry name" value="GB|AAF24581.1"/>
    <property type="match status" value="1"/>
</dbReference>
<gene>
    <name evidence="3" type="ORF">LR394_31205</name>
</gene>
<dbReference type="Gene3D" id="3.10.180.10">
    <property type="entry name" value="2,3-Dihydroxybiphenyl 1,2-Dioxygenase, domain 1"/>
    <property type="match status" value="1"/>
</dbReference>
<dbReference type="InterPro" id="IPR052164">
    <property type="entry name" value="Anthracycline_SecMetBiosynth"/>
</dbReference>
<accession>A0A9X1NHY3</accession>
<dbReference type="RefSeq" id="WP_231448182.1">
    <property type="nucleotide sequence ID" value="NZ_JAJOMB010000021.1"/>
</dbReference>
<feature type="domain" description="VOC" evidence="2">
    <location>
        <begin position="1"/>
        <end position="118"/>
    </location>
</feature>